<evidence type="ECO:0000256" key="6">
    <source>
        <dbReference type="ARBA" id="ARBA00023004"/>
    </source>
</evidence>
<evidence type="ECO:0000256" key="5">
    <source>
        <dbReference type="ARBA" id="ARBA00023002"/>
    </source>
</evidence>
<keyword evidence="7 11" id="KW-0376">Hydrogen peroxide</keyword>
<dbReference type="InterPro" id="IPR018028">
    <property type="entry name" value="Catalase"/>
</dbReference>
<dbReference type="GeneID" id="37266717"/>
<dbReference type="EC" id="1.11.1.6" evidence="11"/>
<keyword evidence="3 10" id="KW-0349">Heme</keyword>
<dbReference type="GO" id="GO:0042744">
    <property type="term" value="P:hydrogen peroxide catabolic process"/>
    <property type="evidence" value="ECO:0007669"/>
    <property type="project" value="UniProtKB-KW"/>
</dbReference>
<gene>
    <name evidence="14" type="ORF">FA09DRAFT_148681</name>
</gene>
<dbReference type="PROSITE" id="PS00438">
    <property type="entry name" value="CATALASE_2"/>
    <property type="match status" value="1"/>
</dbReference>
<accession>A0A316Z1F9</accession>
<evidence type="ECO:0000256" key="7">
    <source>
        <dbReference type="ARBA" id="ARBA00023324"/>
    </source>
</evidence>
<feature type="active site" evidence="9">
    <location>
        <position position="165"/>
    </location>
</feature>
<dbReference type="STRING" id="58919.A0A316Z1F9"/>
<dbReference type="GO" id="GO:0005739">
    <property type="term" value="C:mitochondrion"/>
    <property type="evidence" value="ECO:0007669"/>
    <property type="project" value="TreeGrafter"/>
</dbReference>
<dbReference type="PIRSF" id="PIRSF038928">
    <property type="entry name" value="Catalase_clade1-3"/>
    <property type="match status" value="1"/>
</dbReference>
<evidence type="ECO:0000313" key="14">
    <source>
        <dbReference type="EMBL" id="PWN95371.1"/>
    </source>
</evidence>
<comment type="catalytic activity">
    <reaction evidence="11">
        <text>2 H2O2 = O2 + 2 H2O</text>
        <dbReference type="Rhea" id="RHEA:20309"/>
        <dbReference type="ChEBI" id="CHEBI:15377"/>
        <dbReference type="ChEBI" id="CHEBI:15379"/>
        <dbReference type="ChEBI" id="CHEBI:16240"/>
        <dbReference type="EC" id="1.11.1.6"/>
    </reaction>
</comment>
<keyword evidence="4 10" id="KW-0479">Metal-binding</keyword>
<dbReference type="SUPFAM" id="SSF56634">
    <property type="entry name" value="Heme-dependent catalase-like"/>
    <property type="match status" value="1"/>
</dbReference>
<keyword evidence="2 11" id="KW-0575">Peroxidase</keyword>
<evidence type="ECO:0000256" key="9">
    <source>
        <dbReference type="PIRSR" id="PIRSR038928-1"/>
    </source>
</evidence>
<dbReference type="InterPro" id="IPR024711">
    <property type="entry name" value="Catalase_clade1/3"/>
</dbReference>
<evidence type="ECO:0000256" key="2">
    <source>
        <dbReference type="ARBA" id="ARBA00022559"/>
    </source>
</evidence>
<dbReference type="PROSITE" id="PS00437">
    <property type="entry name" value="CATALASE_1"/>
    <property type="match status" value="1"/>
</dbReference>
<dbReference type="OrthoDB" id="6880011at2759"/>
<evidence type="ECO:0000256" key="11">
    <source>
        <dbReference type="RuleBase" id="RU000498"/>
    </source>
</evidence>
<dbReference type="InterPro" id="IPR020835">
    <property type="entry name" value="Catalase_sf"/>
</dbReference>
<evidence type="ECO:0000256" key="8">
    <source>
        <dbReference type="ARBA" id="ARBA00044729"/>
    </source>
</evidence>
<dbReference type="AlphaFoldDB" id="A0A316Z1F9"/>
<dbReference type="Pfam" id="PF00199">
    <property type="entry name" value="Catalase"/>
    <property type="match status" value="1"/>
</dbReference>
<dbReference type="FunFam" id="2.40.180.10:FF:000001">
    <property type="entry name" value="Catalase"/>
    <property type="match status" value="1"/>
</dbReference>
<sequence length="555" mass="61934">MAPSATSTASAPAASGNPVALGEPGYHLPVRSFADDAYGTTGIYTTSNGVAVPHPYASQRVGQDGPLLLQDHHLVDLLSHFDRERIPERVVHAKGGGAHGKFTCTHPIPHLSVAKLFGEAGKVTPVTVRFSTVGGESGSPDCARDPRGFSIKFRTEEGNMDWVFNNTPVFFLRDPAKFPNFIHTQKRHPVSHATHGDDSTQFWDYMGNNPESVHQFMYLFGPRGIPKSWREMQGYSGHTFKFINEKSEWVYVQIHVLSQLGTKNLTSAEAAEESPDAHQIDLFNAIEQKSFPKWDICFQQMTQQQQQERNIPVFDLTKTWSRKDFPLQPLGELELNTNVSNYFAEMEQVAFNPAHLVPGMEPSADPVLQSRLFSYPDAHRHRVGVNYQQIPVNQPLVPIYNFQRDGAMAFYNQGSRQLHLSSLAPPSIEKAQYDIASIAGYPDAHAINFLSTVTPADFEQPRELYRRVFTQEEREALVEEVAGHMGNVKQDREDILARAIAVWGQVDEDLGAQLAKKTGIKSYAKSLKEMRFIGSNHPDMLATDAIRQLKPVAAA</sequence>
<dbReference type="InterPro" id="IPR024708">
    <property type="entry name" value="Catalase_AS"/>
</dbReference>
<dbReference type="GO" id="GO:0020037">
    <property type="term" value="F:heme binding"/>
    <property type="evidence" value="ECO:0007669"/>
    <property type="project" value="InterPro"/>
</dbReference>
<dbReference type="RefSeq" id="XP_025595650.1">
    <property type="nucleotide sequence ID" value="XM_025739171.1"/>
</dbReference>
<dbReference type="GO" id="GO:0046872">
    <property type="term" value="F:metal ion binding"/>
    <property type="evidence" value="ECO:0007669"/>
    <property type="project" value="UniProtKB-KW"/>
</dbReference>
<keyword evidence="6 10" id="KW-0408">Iron</keyword>
<comment type="function">
    <text evidence="8 12">Catalyzes the degradation of hydrogen peroxide (H(2)O(2)) generated by peroxisomal oxidases to water and oxygen, thereby protecting cells from the toxic effects of hydrogen peroxide.</text>
</comment>
<organism evidence="14 15">
    <name type="scientific">Tilletiopsis washingtonensis</name>
    <dbReference type="NCBI Taxonomy" id="58919"/>
    <lineage>
        <taxon>Eukaryota</taxon>
        <taxon>Fungi</taxon>
        <taxon>Dikarya</taxon>
        <taxon>Basidiomycota</taxon>
        <taxon>Ustilaginomycotina</taxon>
        <taxon>Exobasidiomycetes</taxon>
        <taxon>Entylomatales</taxon>
        <taxon>Entylomatales incertae sedis</taxon>
        <taxon>Tilletiopsis</taxon>
    </lineage>
</organism>
<reference evidence="14 15" key="1">
    <citation type="journal article" date="2018" name="Mol. Biol. Evol.">
        <title>Broad Genomic Sampling Reveals a Smut Pathogenic Ancestry of the Fungal Clade Ustilaginomycotina.</title>
        <authorList>
            <person name="Kijpornyongpan T."/>
            <person name="Mondo S.J."/>
            <person name="Barry K."/>
            <person name="Sandor L."/>
            <person name="Lee J."/>
            <person name="Lipzen A."/>
            <person name="Pangilinan J."/>
            <person name="LaButti K."/>
            <person name="Hainaut M."/>
            <person name="Henrissat B."/>
            <person name="Grigoriev I.V."/>
            <person name="Spatafora J.W."/>
            <person name="Aime M.C."/>
        </authorList>
    </citation>
    <scope>NUCLEOTIDE SEQUENCE [LARGE SCALE GENOMIC DNA]</scope>
    <source>
        <strain evidence="14 15">MCA 4186</strain>
    </source>
</reference>
<evidence type="ECO:0000256" key="10">
    <source>
        <dbReference type="PIRSR" id="PIRSR038928-2"/>
    </source>
</evidence>
<dbReference type="InterPro" id="IPR002226">
    <property type="entry name" value="Catalase_haem_BS"/>
</dbReference>
<evidence type="ECO:0000256" key="12">
    <source>
        <dbReference type="RuleBase" id="RU004142"/>
    </source>
</evidence>
<evidence type="ECO:0000256" key="1">
    <source>
        <dbReference type="ARBA" id="ARBA00005329"/>
    </source>
</evidence>
<dbReference type="PANTHER" id="PTHR11465:SF62">
    <property type="entry name" value="CATALASE T"/>
    <property type="match status" value="1"/>
</dbReference>
<feature type="domain" description="Catalase core" evidence="13">
    <location>
        <begin position="45"/>
        <end position="427"/>
    </location>
</feature>
<protein>
    <recommendedName>
        <fullName evidence="11">Catalase</fullName>
        <ecNumber evidence="11">1.11.1.6</ecNumber>
    </recommendedName>
</protein>
<dbReference type="Gene3D" id="2.40.180.10">
    <property type="entry name" value="Catalase core domain"/>
    <property type="match status" value="1"/>
</dbReference>
<dbReference type="GO" id="GO:0005777">
    <property type="term" value="C:peroxisome"/>
    <property type="evidence" value="ECO:0007669"/>
    <property type="project" value="TreeGrafter"/>
</dbReference>
<name>A0A316Z1F9_9BASI</name>
<dbReference type="PRINTS" id="PR00067">
    <property type="entry name" value="CATALASE"/>
</dbReference>
<dbReference type="PANTHER" id="PTHR11465">
    <property type="entry name" value="CATALASE"/>
    <property type="match status" value="1"/>
</dbReference>
<dbReference type="Pfam" id="PF06628">
    <property type="entry name" value="Catalase-rel"/>
    <property type="match status" value="1"/>
</dbReference>
<evidence type="ECO:0000256" key="4">
    <source>
        <dbReference type="ARBA" id="ARBA00022723"/>
    </source>
</evidence>
<comment type="similarity">
    <text evidence="1 11">Belongs to the catalase family.</text>
</comment>
<evidence type="ECO:0000313" key="15">
    <source>
        <dbReference type="Proteomes" id="UP000245946"/>
    </source>
</evidence>
<feature type="active site" evidence="9">
    <location>
        <position position="92"/>
    </location>
</feature>
<keyword evidence="5 11" id="KW-0560">Oxidoreductase</keyword>
<evidence type="ECO:0000259" key="13">
    <source>
        <dbReference type="SMART" id="SM01060"/>
    </source>
</evidence>
<feature type="binding site" description="axial binding residue" evidence="10">
    <location>
        <position position="375"/>
    </location>
    <ligand>
        <name>heme</name>
        <dbReference type="ChEBI" id="CHEBI:30413"/>
    </ligand>
    <ligandPart>
        <name>Fe</name>
        <dbReference type="ChEBI" id="CHEBI:18248"/>
    </ligandPart>
</feature>
<comment type="cofactor">
    <cofactor evidence="10">
        <name>heme</name>
        <dbReference type="ChEBI" id="CHEBI:30413"/>
    </cofactor>
</comment>
<dbReference type="EMBL" id="KZ819305">
    <property type="protein sequence ID" value="PWN95371.1"/>
    <property type="molecule type" value="Genomic_DNA"/>
</dbReference>
<dbReference type="InterPro" id="IPR010582">
    <property type="entry name" value="Catalase_immune_responsive"/>
</dbReference>
<dbReference type="PROSITE" id="PS51402">
    <property type="entry name" value="CATALASE_3"/>
    <property type="match status" value="1"/>
</dbReference>
<evidence type="ECO:0000256" key="3">
    <source>
        <dbReference type="ARBA" id="ARBA00022617"/>
    </source>
</evidence>
<dbReference type="InterPro" id="IPR011614">
    <property type="entry name" value="Catalase_core"/>
</dbReference>
<dbReference type="SMART" id="SM01060">
    <property type="entry name" value="Catalase"/>
    <property type="match status" value="1"/>
</dbReference>
<dbReference type="GO" id="GO:0042542">
    <property type="term" value="P:response to hydrogen peroxide"/>
    <property type="evidence" value="ECO:0007669"/>
    <property type="project" value="TreeGrafter"/>
</dbReference>
<dbReference type="Proteomes" id="UP000245946">
    <property type="component" value="Unassembled WGS sequence"/>
</dbReference>
<proteinExistence type="inferred from homology"/>
<keyword evidence="15" id="KW-1185">Reference proteome</keyword>
<dbReference type="GO" id="GO:0004096">
    <property type="term" value="F:catalase activity"/>
    <property type="evidence" value="ECO:0007669"/>
    <property type="project" value="UniProtKB-EC"/>
</dbReference>